<dbReference type="Proteomes" id="UP000887540">
    <property type="component" value="Unplaced"/>
</dbReference>
<reference evidence="3" key="1">
    <citation type="submission" date="2022-11" db="UniProtKB">
        <authorList>
            <consortium name="WormBaseParasite"/>
        </authorList>
    </citation>
    <scope>IDENTIFICATION</scope>
</reference>
<evidence type="ECO:0000256" key="1">
    <source>
        <dbReference type="SAM" id="Phobius"/>
    </source>
</evidence>
<feature type="transmembrane region" description="Helical" evidence="1">
    <location>
        <begin position="41"/>
        <end position="64"/>
    </location>
</feature>
<keyword evidence="2" id="KW-1185">Reference proteome</keyword>
<protein>
    <submittedName>
        <fullName evidence="3">Uncharacterized protein</fullName>
    </submittedName>
</protein>
<organism evidence="2 3">
    <name type="scientific">Acrobeloides nanus</name>
    <dbReference type="NCBI Taxonomy" id="290746"/>
    <lineage>
        <taxon>Eukaryota</taxon>
        <taxon>Metazoa</taxon>
        <taxon>Ecdysozoa</taxon>
        <taxon>Nematoda</taxon>
        <taxon>Chromadorea</taxon>
        <taxon>Rhabditida</taxon>
        <taxon>Tylenchina</taxon>
        <taxon>Cephalobomorpha</taxon>
        <taxon>Cephaloboidea</taxon>
        <taxon>Cephalobidae</taxon>
        <taxon>Acrobeloides</taxon>
    </lineage>
</organism>
<proteinExistence type="predicted"/>
<evidence type="ECO:0000313" key="3">
    <source>
        <dbReference type="WBParaSite" id="ACRNAN_scaffold3496.g7490.t1"/>
    </source>
</evidence>
<keyword evidence="1" id="KW-0472">Membrane</keyword>
<evidence type="ECO:0000313" key="2">
    <source>
        <dbReference type="Proteomes" id="UP000887540"/>
    </source>
</evidence>
<keyword evidence="1" id="KW-0812">Transmembrane</keyword>
<feature type="transmembrane region" description="Helical" evidence="1">
    <location>
        <begin position="12"/>
        <end position="29"/>
    </location>
</feature>
<feature type="transmembrane region" description="Helical" evidence="1">
    <location>
        <begin position="84"/>
        <end position="113"/>
    </location>
</feature>
<keyword evidence="1" id="KW-1133">Transmembrane helix</keyword>
<sequence length="142" mass="16452">MYSEINCGDGSNIAIPSINLIIAFIGIVATKQPHFPWHAFVHHVLTIIAFLFNIFAIIDLTLMAERWSSWSHHPRTSANWPHNFIVMDMVFVSVLMVNEIICGIMLFIQIVYFRNYFENCTLRRSTNLQRDNISERDQIVPA</sequence>
<accession>A0A914DRY6</accession>
<dbReference type="AlphaFoldDB" id="A0A914DRY6"/>
<dbReference type="WBParaSite" id="ACRNAN_scaffold3496.g7490.t1">
    <property type="protein sequence ID" value="ACRNAN_scaffold3496.g7490.t1"/>
    <property type="gene ID" value="ACRNAN_scaffold3496.g7490"/>
</dbReference>
<name>A0A914DRY6_9BILA</name>